<sequence>MAGRMDPIVTRNLIRYLTGKGLIDRAGIVDGGMVLTMSRSRNRFVMLKQRNGPAYFIKQAIETEPGTRETIAREAEVYRGAFGDERLRPLRDLLPQFRLHDAEQGILINDLIPDSETLTAVHRKLGTCPVDLAARLGTALSTYHAIRFVEGAPQAALFPQQSPWILRLHGEADVSGMRRSPAASALLDILLAAPGAGAMLGELRDGWKRDTLIHTDMRWENCLLAPKGAALADRRLYIIDWELADIGDAAWDVGSMLQSYLAFWIGSMPAGSDPAALFAGATVPLASVQPAIAAFWAAYITASDAYRGDAPGFLKRCIGMLAARMMVTAFERSAWSQTTDPIAILLAQTALNILADPDRVAEELLGIVDPGGPVVDRVLNQAIAA</sequence>
<evidence type="ECO:0000313" key="2">
    <source>
        <dbReference type="EMBL" id="MBC3941656.1"/>
    </source>
</evidence>
<dbReference type="Proteomes" id="UP000597613">
    <property type="component" value="Unassembled WGS sequence"/>
</dbReference>
<protein>
    <submittedName>
        <fullName evidence="2">Phosphotransferase</fullName>
    </submittedName>
</protein>
<name>A0ABR7AMG5_9SPHN</name>
<gene>
    <name evidence="2" type="ORF">H8S47_08155</name>
</gene>
<dbReference type="Pfam" id="PF01636">
    <property type="entry name" value="APH"/>
    <property type="match status" value="1"/>
</dbReference>
<dbReference type="EMBL" id="JACONT010000014">
    <property type="protein sequence ID" value="MBC3941656.1"/>
    <property type="molecule type" value="Genomic_DNA"/>
</dbReference>
<proteinExistence type="predicted"/>
<evidence type="ECO:0000313" key="3">
    <source>
        <dbReference type="Proteomes" id="UP000597613"/>
    </source>
</evidence>
<dbReference type="InterPro" id="IPR011009">
    <property type="entry name" value="Kinase-like_dom_sf"/>
</dbReference>
<organism evidence="2 3">
    <name type="scientific">Sphingomonas albertensis</name>
    <dbReference type="NCBI Taxonomy" id="2762591"/>
    <lineage>
        <taxon>Bacteria</taxon>
        <taxon>Pseudomonadati</taxon>
        <taxon>Pseudomonadota</taxon>
        <taxon>Alphaproteobacteria</taxon>
        <taxon>Sphingomonadales</taxon>
        <taxon>Sphingomonadaceae</taxon>
        <taxon>Sphingomonas</taxon>
    </lineage>
</organism>
<evidence type="ECO:0000259" key="1">
    <source>
        <dbReference type="Pfam" id="PF01636"/>
    </source>
</evidence>
<dbReference type="RefSeq" id="WP_187503390.1">
    <property type="nucleotide sequence ID" value="NZ_CP162536.1"/>
</dbReference>
<dbReference type="SUPFAM" id="SSF56112">
    <property type="entry name" value="Protein kinase-like (PK-like)"/>
    <property type="match status" value="1"/>
</dbReference>
<comment type="caution">
    <text evidence="2">The sequence shown here is derived from an EMBL/GenBank/DDBJ whole genome shotgun (WGS) entry which is preliminary data.</text>
</comment>
<keyword evidence="3" id="KW-1185">Reference proteome</keyword>
<dbReference type="InterPro" id="IPR002575">
    <property type="entry name" value="Aminoglycoside_PTrfase"/>
</dbReference>
<dbReference type="Gene3D" id="3.90.1200.10">
    <property type="match status" value="1"/>
</dbReference>
<reference evidence="2 3" key="1">
    <citation type="submission" date="2020-08" db="EMBL/GenBank/DDBJ databases">
        <title>Putative novel bacterial strains isolated from necrotic wheat leaf tissues caused by Xanthomonas translucens.</title>
        <authorList>
            <person name="Tambong J.T."/>
        </authorList>
    </citation>
    <scope>NUCLEOTIDE SEQUENCE [LARGE SCALE GENOMIC DNA]</scope>
    <source>
        <strain evidence="3">DOAB 1063</strain>
    </source>
</reference>
<feature type="domain" description="Aminoglycoside phosphotransferase" evidence="1">
    <location>
        <begin position="131"/>
        <end position="267"/>
    </location>
</feature>
<accession>A0ABR7AMG5</accession>